<proteinExistence type="predicted"/>
<feature type="transmembrane region" description="Helical" evidence="1">
    <location>
        <begin position="144"/>
        <end position="163"/>
    </location>
</feature>
<dbReference type="PROSITE" id="PS50887">
    <property type="entry name" value="GGDEF"/>
    <property type="match status" value="1"/>
</dbReference>
<sequence>MMSSQLEFCLYKLFEMVGVVAISGIFIVSVFLGKELKNTLIYSFGKIFLSLVILKFLYVLNLEKDVINKVERVQALVFLNITLKFLMIYALIFSVLCQEKLKKFLEKTAILINIGITMIVFFVFEKIRNSKYLVFLTSQITATNVYIFCETVVAIGILILLYLSFTNFYFKQTKSFRIFVLTFAAGEVFLAILKRRGILYTEAIQNGALLYLFIAIFLAVAMQRFRFLHSLSKFSTEVLKERLDVQKSFELLVEFVYEAYSKIFPRMCFYYWHEDDNYRLVVFKDEDKQNSNISSDLQIKASQELLQLNRINTFTIEDFGRLFDCETLETVNSEIFKIAVFVPVLMYNKLVGFLICYSKLKDFNLTDEIKDGLTIFMNFSQALLFQIDRIEKIKNLSTEDELTGIYNRRYFMKELILESISADRYKSKFCIAFFDMDNLKLLNDFYGHSVGDKAIRMIGRIIRDNIRKTDIPARLGGDEFAVIFKNCSKEVIEDRISTIKHLIEKESEQQLPKKIKVSCGIAVYPDDTTSLDELLKIADLRMYEEKLKNKEGDFDGKTK</sequence>
<dbReference type="PANTHER" id="PTHR45138">
    <property type="entry name" value="REGULATORY COMPONENTS OF SENSORY TRANSDUCTION SYSTEM"/>
    <property type="match status" value="1"/>
</dbReference>
<dbReference type="Proteomes" id="UP000663623">
    <property type="component" value="Chromosome"/>
</dbReference>
<feature type="transmembrane region" description="Helical" evidence="1">
    <location>
        <begin position="175"/>
        <end position="193"/>
    </location>
</feature>
<dbReference type="InterPro" id="IPR050469">
    <property type="entry name" value="Diguanylate_Cyclase"/>
</dbReference>
<dbReference type="SMART" id="SM00267">
    <property type="entry name" value="GGDEF"/>
    <property type="match status" value="1"/>
</dbReference>
<feature type="transmembrane region" description="Helical" evidence="1">
    <location>
        <begin position="40"/>
        <end position="61"/>
    </location>
</feature>
<reference evidence="3 4" key="1">
    <citation type="submission" date="2021-02" db="EMBL/GenBank/DDBJ databases">
        <title>Nitrogen-fixing ability and nitrogen fixation related genes of thermophilic fermentative bacteria in the genus Caldicellulosiruptor.</title>
        <authorList>
            <person name="Chen Y."/>
            <person name="Nishihara A."/>
            <person name="Haruta S."/>
        </authorList>
    </citation>
    <scope>NUCLEOTIDE SEQUENCE [LARGE SCALE GENOMIC DNA]</scope>
    <source>
        <strain evidence="3 4">YA01</strain>
    </source>
</reference>
<keyword evidence="4" id="KW-1185">Reference proteome</keyword>
<dbReference type="Gene3D" id="3.30.70.270">
    <property type="match status" value="1"/>
</dbReference>
<protein>
    <recommendedName>
        <fullName evidence="2">GGDEF domain-containing protein</fullName>
    </recommendedName>
</protein>
<evidence type="ECO:0000313" key="3">
    <source>
        <dbReference type="EMBL" id="BCS81962.1"/>
    </source>
</evidence>
<gene>
    <name evidence="3" type="ORF">CaldiYA01_19220</name>
</gene>
<evidence type="ECO:0000256" key="1">
    <source>
        <dbReference type="SAM" id="Phobius"/>
    </source>
</evidence>
<feature type="transmembrane region" description="Helical" evidence="1">
    <location>
        <begin position="73"/>
        <end position="96"/>
    </location>
</feature>
<feature type="domain" description="GGDEF" evidence="2">
    <location>
        <begin position="427"/>
        <end position="559"/>
    </location>
</feature>
<keyword evidence="1" id="KW-0812">Transmembrane</keyword>
<organism evidence="3 4">
    <name type="scientific">Caldicellulosiruptor diazotrophicus</name>
    <dbReference type="NCBI Taxonomy" id="2806205"/>
    <lineage>
        <taxon>Bacteria</taxon>
        <taxon>Bacillati</taxon>
        <taxon>Bacillota</taxon>
        <taxon>Bacillota incertae sedis</taxon>
        <taxon>Caldicellulosiruptorales</taxon>
        <taxon>Caldicellulosiruptoraceae</taxon>
        <taxon>Caldicellulosiruptor</taxon>
    </lineage>
</organism>
<dbReference type="CDD" id="cd01949">
    <property type="entry name" value="GGDEF"/>
    <property type="match status" value="1"/>
</dbReference>
<dbReference type="PANTHER" id="PTHR45138:SF9">
    <property type="entry name" value="DIGUANYLATE CYCLASE DGCM-RELATED"/>
    <property type="match status" value="1"/>
</dbReference>
<dbReference type="Pfam" id="PF00990">
    <property type="entry name" value="GGDEF"/>
    <property type="match status" value="1"/>
</dbReference>
<dbReference type="InterPro" id="IPR043128">
    <property type="entry name" value="Rev_trsase/Diguanyl_cyclase"/>
</dbReference>
<dbReference type="EMBL" id="AP024480">
    <property type="protein sequence ID" value="BCS81962.1"/>
    <property type="molecule type" value="Genomic_DNA"/>
</dbReference>
<keyword evidence="1" id="KW-0472">Membrane</keyword>
<accession>A0ABM7NP77</accession>
<dbReference type="InterPro" id="IPR000160">
    <property type="entry name" value="GGDEF_dom"/>
</dbReference>
<evidence type="ECO:0000259" key="2">
    <source>
        <dbReference type="PROSITE" id="PS50887"/>
    </source>
</evidence>
<feature type="transmembrane region" description="Helical" evidence="1">
    <location>
        <begin position="108"/>
        <end position="124"/>
    </location>
</feature>
<keyword evidence="1" id="KW-1133">Transmembrane helix</keyword>
<feature type="transmembrane region" description="Helical" evidence="1">
    <location>
        <begin position="12"/>
        <end position="33"/>
    </location>
</feature>
<feature type="transmembrane region" description="Helical" evidence="1">
    <location>
        <begin position="208"/>
        <end position="225"/>
    </location>
</feature>
<dbReference type="SUPFAM" id="SSF55073">
    <property type="entry name" value="Nucleotide cyclase"/>
    <property type="match status" value="1"/>
</dbReference>
<dbReference type="NCBIfam" id="TIGR00254">
    <property type="entry name" value="GGDEF"/>
    <property type="match status" value="1"/>
</dbReference>
<name>A0ABM7NP77_9FIRM</name>
<evidence type="ECO:0000313" key="4">
    <source>
        <dbReference type="Proteomes" id="UP000663623"/>
    </source>
</evidence>
<dbReference type="InterPro" id="IPR029787">
    <property type="entry name" value="Nucleotide_cyclase"/>
</dbReference>